<evidence type="ECO:0000313" key="1">
    <source>
        <dbReference type="EMBL" id="KKM06033.1"/>
    </source>
</evidence>
<name>A0A0F9K447_9ZZZZ</name>
<comment type="caution">
    <text evidence="1">The sequence shown here is derived from an EMBL/GenBank/DDBJ whole genome shotgun (WGS) entry which is preliminary data.</text>
</comment>
<proteinExistence type="predicted"/>
<dbReference type="EMBL" id="LAZR01016085">
    <property type="protein sequence ID" value="KKM06033.1"/>
    <property type="molecule type" value="Genomic_DNA"/>
</dbReference>
<evidence type="ECO:0008006" key="2">
    <source>
        <dbReference type="Google" id="ProtNLM"/>
    </source>
</evidence>
<organism evidence="1">
    <name type="scientific">marine sediment metagenome</name>
    <dbReference type="NCBI Taxonomy" id="412755"/>
    <lineage>
        <taxon>unclassified sequences</taxon>
        <taxon>metagenomes</taxon>
        <taxon>ecological metagenomes</taxon>
    </lineage>
</organism>
<sequence length="105" mass="12408">MNSFEIKHAVMSYFRFTRQCLCASECLNNDVMIITKGGITIDVEIKINKYDLWKGEARKLKHRGYKSKYFNTDYYANKFYICVPTNLLDEAEKWVKTTNNKYGII</sequence>
<dbReference type="AlphaFoldDB" id="A0A0F9K447"/>
<gene>
    <name evidence="1" type="ORF">LCGC14_1748160</name>
</gene>
<reference evidence="1" key="1">
    <citation type="journal article" date="2015" name="Nature">
        <title>Complex archaea that bridge the gap between prokaryotes and eukaryotes.</title>
        <authorList>
            <person name="Spang A."/>
            <person name="Saw J.H."/>
            <person name="Jorgensen S.L."/>
            <person name="Zaremba-Niedzwiedzka K."/>
            <person name="Martijn J."/>
            <person name="Lind A.E."/>
            <person name="van Eijk R."/>
            <person name="Schleper C."/>
            <person name="Guy L."/>
            <person name="Ettema T.J."/>
        </authorList>
    </citation>
    <scope>NUCLEOTIDE SEQUENCE</scope>
</reference>
<protein>
    <recommendedName>
        <fullName evidence="2">PD(D/E)XK endonuclease domain-containing protein</fullName>
    </recommendedName>
</protein>
<accession>A0A0F9K447</accession>
<feature type="non-terminal residue" evidence="1">
    <location>
        <position position="105"/>
    </location>
</feature>